<comment type="caution">
    <text evidence="3">The sequence shown here is derived from an EMBL/GenBank/DDBJ whole genome shotgun (WGS) entry which is preliminary data.</text>
</comment>
<keyword evidence="4" id="KW-1185">Reference proteome</keyword>
<reference evidence="3 4" key="1">
    <citation type="journal article" date="2018" name="Sci. Rep.">
        <title>Comparative analysis of the Pocillopora damicornis genome highlights role of immune system in coral evolution.</title>
        <authorList>
            <person name="Cunning R."/>
            <person name="Bay R.A."/>
            <person name="Gillette P."/>
            <person name="Baker A.C."/>
            <person name="Traylor-Knowles N."/>
        </authorList>
    </citation>
    <scope>NUCLEOTIDE SEQUENCE [LARGE SCALE GENOMIC DNA]</scope>
    <source>
        <strain evidence="3">RSMAS</strain>
        <tissue evidence="3">Whole animal</tissue>
    </source>
</reference>
<proteinExistence type="predicted"/>
<evidence type="ECO:0000259" key="2">
    <source>
        <dbReference type="Pfam" id="PF01926"/>
    </source>
</evidence>
<dbReference type="PANTHER" id="PTHR14241">
    <property type="entry name" value="INTERFERON-INDUCED PROTEIN 44"/>
    <property type="match status" value="1"/>
</dbReference>
<feature type="compositionally biased region" description="Basic and acidic residues" evidence="1">
    <location>
        <begin position="295"/>
        <end position="308"/>
    </location>
</feature>
<dbReference type="Gene3D" id="3.40.50.300">
    <property type="entry name" value="P-loop containing nucleotide triphosphate hydrolases"/>
    <property type="match status" value="1"/>
</dbReference>
<sequence>MAELEDEISSLCNEIHEFKIGTFENFHDAMEGEMESCCVNIVFFGMAGSGKSALINTIFQSLGYKDMNPAVTQTTGKEGTKVLDRFFLPGNPIALIDTRGYFSMDTKEEGELFRILFGIDRPGDDLTRDDKSALKAKAAGQGAHKLEKPPLADQMHVVIWVIKANDIRFEMGQYREIIKYVQDQLREEIITTLTVITFDDEVQRGPNADEKRKRLKEAAIEVTGSDRKNVFMIANSLSEKYLDPVYKKRVLELMKKALTCGERSIRMRQNKRESPKKENRHSESAASELKYPTPVEHEYEPLTDDRKCKSLSSDFKSPDLSQSKRSTETFEMELNDNEHCLACSKS</sequence>
<protein>
    <recommendedName>
        <fullName evidence="2">G domain-containing protein</fullName>
    </recommendedName>
</protein>
<evidence type="ECO:0000313" key="4">
    <source>
        <dbReference type="Proteomes" id="UP000275408"/>
    </source>
</evidence>
<dbReference type="OMA" id="NDIRFEM"/>
<dbReference type="InterPro" id="IPR006073">
    <property type="entry name" value="GTP-bd"/>
</dbReference>
<accession>A0A3M6TSR8</accession>
<feature type="domain" description="G" evidence="2">
    <location>
        <begin position="41"/>
        <end position="115"/>
    </location>
</feature>
<dbReference type="PANTHER" id="PTHR14241:SF32">
    <property type="entry name" value="VWFA DOMAIN-CONTAINING PROTEIN-RELATED"/>
    <property type="match status" value="1"/>
</dbReference>
<dbReference type="OrthoDB" id="25620at2759"/>
<dbReference type="EMBL" id="RCHS01003033">
    <property type="protein sequence ID" value="RMX44284.1"/>
    <property type="molecule type" value="Genomic_DNA"/>
</dbReference>
<dbReference type="Pfam" id="PF01926">
    <property type="entry name" value="MMR_HSR1"/>
    <property type="match status" value="1"/>
</dbReference>
<evidence type="ECO:0000256" key="1">
    <source>
        <dbReference type="SAM" id="MobiDB-lite"/>
    </source>
</evidence>
<dbReference type="InterPro" id="IPR027417">
    <property type="entry name" value="P-loop_NTPase"/>
</dbReference>
<dbReference type="Proteomes" id="UP000275408">
    <property type="component" value="Unassembled WGS sequence"/>
</dbReference>
<dbReference type="GO" id="GO:0005525">
    <property type="term" value="F:GTP binding"/>
    <property type="evidence" value="ECO:0007669"/>
    <property type="project" value="InterPro"/>
</dbReference>
<gene>
    <name evidence="3" type="ORF">pdam_00025493</name>
</gene>
<dbReference type="AlphaFoldDB" id="A0A3M6TSR8"/>
<evidence type="ECO:0000313" key="3">
    <source>
        <dbReference type="EMBL" id="RMX44284.1"/>
    </source>
</evidence>
<feature type="region of interest" description="Disordered" evidence="1">
    <location>
        <begin position="264"/>
        <end position="330"/>
    </location>
</feature>
<name>A0A3M6TSR8_POCDA</name>
<feature type="compositionally biased region" description="Polar residues" evidence="1">
    <location>
        <begin position="310"/>
        <end position="324"/>
    </location>
</feature>
<dbReference type="CDD" id="cd00882">
    <property type="entry name" value="Ras_like_GTPase"/>
    <property type="match status" value="1"/>
</dbReference>
<feature type="compositionally biased region" description="Basic and acidic residues" evidence="1">
    <location>
        <begin position="270"/>
        <end position="283"/>
    </location>
</feature>
<dbReference type="SUPFAM" id="SSF52540">
    <property type="entry name" value="P-loop containing nucleoside triphosphate hydrolases"/>
    <property type="match status" value="1"/>
</dbReference>
<organism evidence="3 4">
    <name type="scientific">Pocillopora damicornis</name>
    <name type="common">Cauliflower coral</name>
    <name type="synonym">Millepora damicornis</name>
    <dbReference type="NCBI Taxonomy" id="46731"/>
    <lineage>
        <taxon>Eukaryota</taxon>
        <taxon>Metazoa</taxon>
        <taxon>Cnidaria</taxon>
        <taxon>Anthozoa</taxon>
        <taxon>Hexacorallia</taxon>
        <taxon>Scleractinia</taxon>
        <taxon>Astrocoeniina</taxon>
        <taxon>Pocilloporidae</taxon>
        <taxon>Pocillopora</taxon>
    </lineage>
</organism>